<organism evidence="4 6">
    <name type="scientific">Aliivibrio finisterrensis</name>
    <dbReference type="NCBI Taxonomy" id="511998"/>
    <lineage>
        <taxon>Bacteria</taxon>
        <taxon>Pseudomonadati</taxon>
        <taxon>Pseudomonadota</taxon>
        <taxon>Gammaproteobacteria</taxon>
        <taxon>Vibrionales</taxon>
        <taxon>Vibrionaceae</taxon>
        <taxon>Aliivibrio</taxon>
    </lineage>
</organism>
<dbReference type="GO" id="GO:0016747">
    <property type="term" value="F:acyltransferase activity, transferring groups other than amino-acyl groups"/>
    <property type="evidence" value="ECO:0007669"/>
    <property type="project" value="InterPro"/>
</dbReference>
<evidence type="ECO:0000313" key="6">
    <source>
        <dbReference type="Proteomes" id="UP000294063"/>
    </source>
</evidence>
<evidence type="ECO:0000313" key="7">
    <source>
        <dbReference type="Proteomes" id="UP000294166"/>
    </source>
</evidence>
<dbReference type="Pfam" id="PF00583">
    <property type="entry name" value="Acetyltransf_1"/>
    <property type="match status" value="1"/>
</dbReference>
<keyword evidence="2" id="KW-0012">Acyltransferase</keyword>
<evidence type="ECO:0000256" key="1">
    <source>
        <dbReference type="ARBA" id="ARBA00022679"/>
    </source>
</evidence>
<keyword evidence="1 4" id="KW-0808">Transferase</keyword>
<dbReference type="InterPro" id="IPR000182">
    <property type="entry name" value="GNAT_dom"/>
</dbReference>
<dbReference type="Proteomes" id="UP000294166">
    <property type="component" value="Unassembled WGS sequence"/>
</dbReference>
<comment type="caution">
    <text evidence="4">The sequence shown here is derived from an EMBL/GenBank/DDBJ whole genome shotgun (WGS) entry which is preliminary data.</text>
</comment>
<protein>
    <submittedName>
        <fullName evidence="4">GNAT family N-acetyltransferase</fullName>
    </submittedName>
</protein>
<dbReference type="PANTHER" id="PTHR43877">
    <property type="entry name" value="AMINOALKYLPHOSPHONATE N-ACETYLTRANSFERASE-RELATED-RELATED"/>
    <property type="match status" value="1"/>
</dbReference>
<dbReference type="RefSeq" id="WP_130044523.1">
    <property type="nucleotide sequence ID" value="NZ_SEZK01000064.1"/>
</dbReference>
<dbReference type="InterPro" id="IPR016181">
    <property type="entry name" value="Acyl_CoA_acyltransferase"/>
</dbReference>
<evidence type="ECO:0000259" key="3">
    <source>
        <dbReference type="PROSITE" id="PS51186"/>
    </source>
</evidence>
<evidence type="ECO:0000313" key="4">
    <source>
        <dbReference type="EMBL" id="RYU47444.1"/>
    </source>
</evidence>
<dbReference type="InterPro" id="IPR050832">
    <property type="entry name" value="Bact_Acetyltransf"/>
</dbReference>
<feature type="domain" description="N-acetyltransferase" evidence="3">
    <location>
        <begin position="3"/>
        <end position="169"/>
    </location>
</feature>
<dbReference type="EMBL" id="SEZN01000062">
    <property type="protein sequence ID" value="RYU59731.1"/>
    <property type="molecule type" value="Genomic_DNA"/>
</dbReference>
<evidence type="ECO:0000313" key="5">
    <source>
        <dbReference type="EMBL" id="RYU59731.1"/>
    </source>
</evidence>
<reference evidence="6 7" key="1">
    <citation type="submission" date="2019-02" db="EMBL/GenBank/DDBJ databases">
        <title>Genome sequences of Aliivibrio finisterrensis strains from farmed Atlantic salmon.</title>
        <authorList>
            <person name="Bowman J.P."/>
        </authorList>
    </citation>
    <scope>NUCLEOTIDE SEQUENCE [LARGE SCALE GENOMIC DNA]</scope>
    <source>
        <strain evidence="5 7">A21</strain>
        <strain evidence="4 6">A46</strain>
    </source>
</reference>
<name>A0A4Q5KM14_9GAMM</name>
<dbReference type="PROSITE" id="PS51186">
    <property type="entry name" value="GNAT"/>
    <property type="match status" value="1"/>
</dbReference>
<keyword evidence="7" id="KW-1185">Reference proteome</keyword>
<dbReference type="Gene3D" id="3.40.630.30">
    <property type="match status" value="1"/>
</dbReference>
<dbReference type="EMBL" id="SEZK01000064">
    <property type="protein sequence ID" value="RYU47444.1"/>
    <property type="molecule type" value="Genomic_DNA"/>
</dbReference>
<dbReference type="Proteomes" id="UP000294063">
    <property type="component" value="Unassembled WGS sequence"/>
</dbReference>
<dbReference type="SUPFAM" id="SSF55729">
    <property type="entry name" value="Acyl-CoA N-acyltransferases (Nat)"/>
    <property type="match status" value="1"/>
</dbReference>
<evidence type="ECO:0000256" key="2">
    <source>
        <dbReference type="ARBA" id="ARBA00023315"/>
    </source>
</evidence>
<gene>
    <name evidence="5" type="ORF">ERW53_19820</name>
    <name evidence="4" type="ORF">ERW57_18490</name>
</gene>
<sequence>MNFRVRKALPSDVEKIANIHVNSWAYAYSGLMPQRFIESYTLEKRRKLWLNTIERNLAEVLVADCDGRLTGFLCFGQPKYLKGTDVYELSSIYIDPDKIATGIGQELYDECEDMLRILKAKKISLWALDSNERALNFYIKQGFAPTGETNKERANDVVLNDIELVKELSA</sequence>
<proteinExistence type="predicted"/>
<dbReference type="AlphaFoldDB" id="A0A4Q5KM14"/>
<accession>A0A4Q5KM14</accession>
<dbReference type="CDD" id="cd04301">
    <property type="entry name" value="NAT_SF"/>
    <property type="match status" value="1"/>
</dbReference>